<dbReference type="EMBL" id="RYZH01000030">
    <property type="protein sequence ID" value="RUL86750.1"/>
    <property type="molecule type" value="Genomic_DNA"/>
</dbReference>
<comment type="caution">
    <text evidence="1">The sequence shown here is derived from an EMBL/GenBank/DDBJ whole genome shotgun (WGS) entry which is preliminary data.</text>
</comment>
<dbReference type="Gene3D" id="1.10.1220.10">
    <property type="entry name" value="Met repressor-like"/>
    <property type="match status" value="1"/>
</dbReference>
<dbReference type="InterPro" id="IPR008651">
    <property type="entry name" value="Uncharacterised_HicB"/>
</dbReference>
<dbReference type="AlphaFoldDB" id="A0A432MHH5"/>
<sequence>MPETVVHFQIRMPPSLHEQLASWAKEDKASLNALIVGLLEKAVEQHDKSGSKERSLSS</sequence>
<dbReference type="Pfam" id="PF05534">
    <property type="entry name" value="HicB"/>
    <property type="match status" value="1"/>
</dbReference>
<reference evidence="1 2" key="2">
    <citation type="submission" date="2019-01" db="EMBL/GenBank/DDBJ databases">
        <title>Tautonia sociabilis, a novel thermotolerant planctomycete of Isosphaeraceae family, isolated from a 4000 m deep subterranean habitat.</title>
        <authorList>
            <person name="Kovaleva O.L."/>
            <person name="Elcheninov A.G."/>
            <person name="Van Heerden E."/>
            <person name="Toshchakov S.V."/>
            <person name="Novikov A."/>
            <person name="Bonch-Osmolovskaya E.A."/>
            <person name="Kublanov I.V."/>
        </authorList>
    </citation>
    <scope>NUCLEOTIDE SEQUENCE [LARGE SCALE GENOMIC DNA]</scope>
    <source>
        <strain evidence="1 2">GM2012</strain>
    </source>
</reference>
<evidence type="ECO:0000313" key="2">
    <source>
        <dbReference type="Proteomes" id="UP000280296"/>
    </source>
</evidence>
<dbReference type="InterPro" id="IPR013321">
    <property type="entry name" value="Arc_rbn_hlx_hlx"/>
</dbReference>
<keyword evidence="2" id="KW-1185">Reference proteome</keyword>
<dbReference type="InterPro" id="IPR010985">
    <property type="entry name" value="Ribbon_hlx_hlx"/>
</dbReference>
<dbReference type="RefSeq" id="WP_126726412.1">
    <property type="nucleotide sequence ID" value="NZ_RYZH01000030.1"/>
</dbReference>
<accession>A0A432MHH5</accession>
<dbReference type="SUPFAM" id="SSF47598">
    <property type="entry name" value="Ribbon-helix-helix"/>
    <property type="match status" value="1"/>
</dbReference>
<reference evidence="1 2" key="1">
    <citation type="submission" date="2018-12" db="EMBL/GenBank/DDBJ databases">
        <authorList>
            <person name="Toschakov S.V."/>
        </authorList>
    </citation>
    <scope>NUCLEOTIDE SEQUENCE [LARGE SCALE GENOMIC DNA]</scope>
    <source>
        <strain evidence="1 2">GM2012</strain>
    </source>
</reference>
<dbReference type="GO" id="GO:0006355">
    <property type="term" value="P:regulation of DNA-templated transcription"/>
    <property type="evidence" value="ECO:0007669"/>
    <property type="project" value="InterPro"/>
</dbReference>
<protein>
    <submittedName>
        <fullName evidence="1">Toxin-antitoxin system HicB family antitoxin</fullName>
    </submittedName>
</protein>
<gene>
    <name evidence="1" type="ORF">TsocGM_15725</name>
</gene>
<name>A0A432MHH5_9BACT</name>
<proteinExistence type="predicted"/>
<dbReference type="Proteomes" id="UP000280296">
    <property type="component" value="Unassembled WGS sequence"/>
</dbReference>
<organism evidence="1 2">
    <name type="scientific">Tautonia sociabilis</name>
    <dbReference type="NCBI Taxonomy" id="2080755"/>
    <lineage>
        <taxon>Bacteria</taxon>
        <taxon>Pseudomonadati</taxon>
        <taxon>Planctomycetota</taxon>
        <taxon>Planctomycetia</taxon>
        <taxon>Isosphaerales</taxon>
        <taxon>Isosphaeraceae</taxon>
        <taxon>Tautonia</taxon>
    </lineage>
</organism>
<evidence type="ECO:0000313" key="1">
    <source>
        <dbReference type="EMBL" id="RUL86750.1"/>
    </source>
</evidence>
<dbReference type="OrthoDB" id="285518at2"/>